<evidence type="ECO:0000256" key="4">
    <source>
        <dbReference type="SAM" id="SignalP"/>
    </source>
</evidence>
<dbReference type="Proteomes" id="UP000295182">
    <property type="component" value="Unassembled WGS sequence"/>
</dbReference>
<sequence length="345" mass="35944">MNPSRRAFGALSAMVLAGAALRTPSATLAPQLTVAVGGRSTSAFRHLPLTVALQLDFFRQEGLSVSVREFASDALALDAVRQGAAQVCAIGYEHVISPPLGAPEVRSLVLQGRAAQLALGVSTRALPRSNTLADLRGRKVGVDALGSLSHAMALLVLARAGLGPQDVTYVAVGAGASAAAAVRAQRVQALCHGDPVMAQLESKGELRLLSEARTLGGSQAVFGGALPGGCLAAPERFLHQRAADAQALVYGLVHALKWLQTAGPGDLVKAVPAADWQGDRGGYLAAFARVRETISIDGMMPSDGPATALRTMASLHENAQGLEHVNLARTFTHDFARKAKQRFFV</sequence>
<feature type="domain" description="SsuA/THI5-like" evidence="5">
    <location>
        <begin position="44"/>
        <end position="196"/>
    </location>
</feature>
<keyword evidence="7" id="KW-1185">Reference proteome</keyword>
<comment type="caution">
    <text evidence="6">The sequence shown here is derived from an EMBL/GenBank/DDBJ whole genome shotgun (WGS) entry which is preliminary data.</text>
</comment>
<comment type="subcellular location">
    <subcellularLocation>
        <location evidence="1">Periplasm</location>
    </subcellularLocation>
</comment>
<dbReference type="Pfam" id="PF09084">
    <property type="entry name" value="NMT1"/>
    <property type="match status" value="1"/>
</dbReference>
<dbReference type="InterPro" id="IPR015168">
    <property type="entry name" value="SsuA/THI5"/>
</dbReference>
<organism evidence="6 7">
    <name type="scientific">Simplicispira metamorpha</name>
    <dbReference type="NCBI Taxonomy" id="80881"/>
    <lineage>
        <taxon>Bacteria</taxon>
        <taxon>Pseudomonadati</taxon>
        <taxon>Pseudomonadota</taxon>
        <taxon>Betaproteobacteria</taxon>
        <taxon>Burkholderiales</taxon>
        <taxon>Comamonadaceae</taxon>
        <taxon>Simplicispira</taxon>
    </lineage>
</organism>
<comment type="similarity">
    <text evidence="2">Belongs to the bacterial solute-binding protein SsuA/TauA family.</text>
</comment>
<evidence type="ECO:0000259" key="5">
    <source>
        <dbReference type="Pfam" id="PF09084"/>
    </source>
</evidence>
<dbReference type="SUPFAM" id="SSF53850">
    <property type="entry name" value="Periplasmic binding protein-like II"/>
    <property type="match status" value="1"/>
</dbReference>
<dbReference type="AlphaFoldDB" id="A0A4R2N7B9"/>
<dbReference type="Gene3D" id="3.40.190.10">
    <property type="entry name" value="Periplasmic binding protein-like II"/>
    <property type="match status" value="2"/>
</dbReference>
<protein>
    <submittedName>
        <fullName evidence="6">NitT/TauT family transport system substrate-binding protein</fullName>
    </submittedName>
</protein>
<name>A0A4R2N7B9_9BURK</name>
<reference evidence="6 7" key="1">
    <citation type="submission" date="2019-03" db="EMBL/GenBank/DDBJ databases">
        <title>Genomic Encyclopedia of Type Strains, Phase IV (KMG-IV): sequencing the most valuable type-strain genomes for metagenomic binning, comparative biology and taxonomic classification.</title>
        <authorList>
            <person name="Goeker M."/>
        </authorList>
    </citation>
    <scope>NUCLEOTIDE SEQUENCE [LARGE SCALE GENOMIC DNA]</scope>
    <source>
        <strain evidence="6 7">DSM 1837</strain>
    </source>
</reference>
<gene>
    <name evidence="6" type="ORF">EV674_11618</name>
</gene>
<evidence type="ECO:0000256" key="3">
    <source>
        <dbReference type="ARBA" id="ARBA00022729"/>
    </source>
</evidence>
<evidence type="ECO:0000313" key="7">
    <source>
        <dbReference type="Proteomes" id="UP000295182"/>
    </source>
</evidence>
<dbReference type="GO" id="GO:0042918">
    <property type="term" value="P:alkanesulfonate transmembrane transport"/>
    <property type="evidence" value="ECO:0007669"/>
    <property type="project" value="TreeGrafter"/>
</dbReference>
<dbReference type="PANTHER" id="PTHR30024:SF47">
    <property type="entry name" value="TAURINE-BINDING PERIPLASMIC PROTEIN"/>
    <property type="match status" value="1"/>
</dbReference>
<feature type="chain" id="PRO_5020641396" evidence="4">
    <location>
        <begin position="29"/>
        <end position="345"/>
    </location>
</feature>
<dbReference type="OrthoDB" id="9806288at2"/>
<dbReference type="PANTHER" id="PTHR30024">
    <property type="entry name" value="ALIPHATIC SULFONATES-BINDING PROTEIN-RELATED"/>
    <property type="match status" value="1"/>
</dbReference>
<keyword evidence="3 4" id="KW-0732">Signal</keyword>
<dbReference type="RefSeq" id="WP_119013283.1">
    <property type="nucleotide sequence ID" value="NZ_QXNC01000015.1"/>
</dbReference>
<dbReference type="GO" id="GO:0042597">
    <property type="term" value="C:periplasmic space"/>
    <property type="evidence" value="ECO:0007669"/>
    <property type="project" value="UniProtKB-SubCell"/>
</dbReference>
<evidence type="ECO:0000256" key="2">
    <source>
        <dbReference type="ARBA" id="ARBA00010742"/>
    </source>
</evidence>
<evidence type="ECO:0000256" key="1">
    <source>
        <dbReference type="ARBA" id="ARBA00004418"/>
    </source>
</evidence>
<evidence type="ECO:0000313" key="6">
    <source>
        <dbReference type="EMBL" id="TCP16715.1"/>
    </source>
</evidence>
<feature type="signal peptide" evidence="4">
    <location>
        <begin position="1"/>
        <end position="28"/>
    </location>
</feature>
<proteinExistence type="inferred from homology"/>
<accession>A0A4R2N7B9</accession>
<dbReference type="EMBL" id="SLXH01000016">
    <property type="protein sequence ID" value="TCP16715.1"/>
    <property type="molecule type" value="Genomic_DNA"/>
</dbReference>